<dbReference type="Pfam" id="PF01609">
    <property type="entry name" value="DDE_Tnp_1"/>
    <property type="match status" value="1"/>
</dbReference>
<proteinExistence type="predicted"/>
<comment type="caution">
    <text evidence="3">The sequence shown here is derived from an EMBL/GenBank/DDBJ whole genome shotgun (WGS) entry which is preliminary data.</text>
</comment>
<evidence type="ECO:0000259" key="1">
    <source>
        <dbReference type="Pfam" id="PF01609"/>
    </source>
</evidence>
<dbReference type="PANTHER" id="PTHR46637:SF1">
    <property type="entry name" value="BLL5188 PROTEIN"/>
    <property type="match status" value="1"/>
</dbReference>
<accession>A0A7Y7PT32</accession>
<dbReference type="PANTHER" id="PTHR46637">
    <property type="entry name" value="TIS1421-TRANSPOSASE PROTEIN A"/>
    <property type="match status" value="1"/>
</dbReference>
<dbReference type="GO" id="GO:0003677">
    <property type="term" value="F:DNA binding"/>
    <property type="evidence" value="ECO:0007669"/>
    <property type="project" value="InterPro"/>
</dbReference>
<feature type="domain" description="Transposase IS4-like" evidence="1">
    <location>
        <begin position="90"/>
        <end position="234"/>
    </location>
</feature>
<dbReference type="InterPro" id="IPR025161">
    <property type="entry name" value="IS402-like_dom"/>
</dbReference>
<dbReference type="Proteomes" id="UP000565521">
    <property type="component" value="Unassembled WGS sequence"/>
</dbReference>
<evidence type="ECO:0000313" key="4">
    <source>
        <dbReference type="Proteomes" id="UP000565521"/>
    </source>
</evidence>
<feature type="domain" description="Insertion element IS402-like" evidence="2">
    <location>
        <begin position="6"/>
        <end position="79"/>
    </location>
</feature>
<dbReference type="AlphaFoldDB" id="A0A7Y7PT32"/>
<sequence length="237" mass="26408">MHRYEITDKQWQAIKDLLPGKSTDCGVTAADNRLFVNAIVWLMRSGAPWADLPSRFGLANSVGQRYRRWAKRGVWQRVFEALQVPDLSSVMLDSTILRAHQHAAGKKSDAKSECLGRGRGGLSTKIHTCTDALGRAIRFLVTAGQAGDCPQALPLLAGLKPAKVLADTAYDSNANRAYCADNAIEVIIPSRANRLEPVPLDEQGYKDRNQVERFFNRMKQYRRLATRYDKTSAAFLS</sequence>
<dbReference type="InterPro" id="IPR052909">
    <property type="entry name" value="Transposase_6_like"/>
</dbReference>
<organism evidence="3 4">
    <name type="scientific">Hymenobacter lapidiphilus</name>
    <dbReference type="NCBI Taxonomy" id="2608003"/>
    <lineage>
        <taxon>Bacteria</taxon>
        <taxon>Pseudomonadati</taxon>
        <taxon>Bacteroidota</taxon>
        <taxon>Cytophagia</taxon>
        <taxon>Cytophagales</taxon>
        <taxon>Hymenobacteraceae</taxon>
        <taxon>Hymenobacter</taxon>
    </lineage>
</organism>
<evidence type="ECO:0000259" key="2">
    <source>
        <dbReference type="Pfam" id="PF13340"/>
    </source>
</evidence>
<dbReference type="GO" id="GO:0006313">
    <property type="term" value="P:DNA transposition"/>
    <property type="evidence" value="ECO:0007669"/>
    <property type="project" value="InterPro"/>
</dbReference>
<dbReference type="GO" id="GO:0004803">
    <property type="term" value="F:transposase activity"/>
    <property type="evidence" value="ECO:0007669"/>
    <property type="project" value="InterPro"/>
</dbReference>
<protein>
    <submittedName>
        <fullName evidence="3">IS5 family transposase</fullName>
    </submittedName>
</protein>
<gene>
    <name evidence="3" type="ORF">HW554_20285</name>
</gene>
<evidence type="ECO:0000313" key="3">
    <source>
        <dbReference type="EMBL" id="NVO33543.1"/>
    </source>
</evidence>
<feature type="non-terminal residue" evidence="3">
    <location>
        <position position="237"/>
    </location>
</feature>
<dbReference type="InterPro" id="IPR002559">
    <property type="entry name" value="Transposase_11"/>
</dbReference>
<dbReference type="Pfam" id="PF13340">
    <property type="entry name" value="DUF4096"/>
    <property type="match status" value="1"/>
</dbReference>
<dbReference type="NCBIfam" id="NF033580">
    <property type="entry name" value="transpos_IS5_3"/>
    <property type="match status" value="1"/>
</dbReference>
<name>A0A7Y7PT32_9BACT</name>
<keyword evidence="4" id="KW-1185">Reference proteome</keyword>
<dbReference type="EMBL" id="JABKAU010000105">
    <property type="protein sequence ID" value="NVO33543.1"/>
    <property type="molecule type" value="Genomic_DNA"/>
</dbReference>
<reference evidence="3 4" key="1">
    <citation type="submission" date="2020-05" db="EMBL/GenBank/DDBJ databases">
        <title>Hymenobacter terrestris sp. nov. and Hymenobacter lapidiphilus sp. nov., isolated from regoliths in Antarctica.</title>
        <authorList>
            <person name="Sedlacek I."/>
            <person name="Pantucek R."/>
            <person name="Zeman M."/>
            <person name="Holochova P."/>
            <person name="Kralova S."/>
            <person name="Stankova E."/>
            <person name="Sedo O."/>
            <person name="Micenkova L."/>
            <person name="Svec P."/>
            <person name="Gupta V."/>
            <person name="Sood U."/>
            <person name="Korpole U.S."/>
            <person name="Lal R."/>
        </authorList>
    </citation>
    <scope>NUCLEOTIDE SEQUENCE [LARGE SCALE GENOMIC DNA]</scope>
    <source>
        <strain evidence="3 4">P5342</strain>
    </source>
</reference>